<dbReference type="EMBL" id="SMOG01000042">
    <property type="protein sequence ID" value="TDF72446.1"/>
    <property type="molecule type" value="Genomic_DNA"/>
</dbReference>
<dbReference type="Proteomes" id="UP000294588">
    <property type="component" value="Unassembled WGS sequence"/>
</dbReference>
<sequence length="388" mass="42979">MVKLALLGATGSVGSSTIEVVKEQAEHFAISLASAHLNWHKLCEIACELSIPQLVFTGIEDTAQQAFIRNQYPSLKIYFGISELLNMLKNKDYDLALNAISGSAGLKSSFAIAQRGKNLALANKESLAMAGHLLMPLIKSQGSKILPVDSEHSAVFQLLEGHPHNEIKKVYLTASGGALRDIPLNELENITLDRALQHPNWSMGTKVTLDSATMFNKALEVMEAHWLFDLDFEQIDCVLHPQSVVHSLVEFIDGAIFAQMSQPDMKLPILYALSYPERLPSKLVQTDLKHLGNLEFSPIPTERYPLFILGLQVAYAGGILPTVLNSANEAALRLFQAGVIRYADIYRICQEAVQNCINEPEPSLEEILTVNEQVFQHILKEYNFGDIQ</sequence>
<evidence type="ECO:0000313" key="2">
    <source>
        <dbReference type="Proteomes" id="UP000294588"/>
    </source>
</evidence>
<organism evidence="1 2">
    <name type="scientific">Candidatus Syntrophosphaera thermopropionivorans</name>
    <dbReference type="NCBI Taxonomy" id="2593015"/>
    <lineage>
        <taxon>Bacteria</taxon>
        <taxon>Pseudomonadati</taxon>
        <taxon>Candidatus Cloacimonadota</taxon>
        <taxon>Candidatus Cloacimonadia</taxon>
        <taxon>Candidatus Cloacimonadales</taxon>
        <taxon>Candidatus Cloacimonadaceae</taxon>
        <taxon>Candidatus Syntrophosphaera</taxon>
    </lineage>
</organism>
<evidence type="ECO:0000313" key="1">
    <source>
        <dbReference type="EMBL" id="TDF72446.1"/>
    </source>
</evidence>
<comment type="caution">
    <text evidence="1">The sequence shown here is derived from an EMBL/GenBank/DDBJ whole genome shotgun (WGS) entry which is preliminary data.</text>
</comment>
<dbReference type="EC" id="1.1.1.267" evidence="1"/>
<proteinExistence type="predicted"/>
<reference evidence="1" key="1">
    <citation type="submission" date="2019-03" db="EMBL/GenBank/DDBJ databases">
        <title>Candidatus Syntrophosphaera thermopropionivorans: a novel player in syntrophic propionate oxidation during anaerobic digestion.</title>
        <authorList>
            <person name="Dyksma S."/>
        </authorList>
    </citation>
    <scope>NUCLEOTIDE SEQUENCE</scope>
    <source>
        <strain evidence="1">W5</strain>
    </source>
</reference>
<keyword evidence="1" id="KW-0560">Oxidoreductase</keyword>
<protein>
    <submittedName>
        <fullName evidence="1">1-deoxy-D-xylulose-5-phosphate reductoisomerase</fullName>
        <ecNumber evidence="1">1.1.1.267</ecNumber>
    </submittedName>
</protein>
<gene>
    <name evidence="1" type="ORF">E0946_07040</name>
</gene>
<name>A0AC61QHL3_9BACT</name>
<keyword evidence="2" id="KW-1185">Reference proteome</keyword>
<accession>A0AC61QHL3</accession>